<dbReference type="Gene3D" id="3.40.50.300">
    <property type="entry name" value="P-loop containing nucleotide triphosphate hydrolases"/>
    <property type="match status" value="1"/>
</dbReference>
<dbReference type="InterPro" id="IPR003439">
    <property type="entry name" value="ABC_transporter-like_ATP-bd"/>
</dbReference>
<evidence type="ECO:0000313" key="8">
    <source>
        <dbReference type="EMBL" id="STY96652.1"/>
    </source>
</evidence>
<name>A0A378Q7K5_FAUOS</name>
<dbReference type="Pfam" id="PF00005">
    <property type="entry name" value="ABC_tran"/>
    <property type="match status" value="1"/>
</dbReference>
<keyword evidence="5" id="KW-1278">Translocase</keyword>
<evidence type="ECO:0000256" key="3">
    <source>
        <dbReference type="ARBA" id="ARBA00022748"/>
    </source>
</evidence>
<gene>
    <name evidence="8" type="primary">ccmA</name>
    <name evidence="8" type="ORF">NCTC10465_00415</name>
</gene>
<dbReference type="Proteomes" id="UP000255230">
    <property type="component" value="Unassembled WGS sequence"/>
</dbReference>
<keyword evidence="4 8" id="KW-0067">ATP-binding</keyword>
<sequence>MPNPTPTAMPISATSSLLNCQNVTIQRGEFPLCEAVNLVLNRGDICHLVGENGTGKTTFLMQLAGLIPVLTGDISWQGKAGLPVQPFYVAHQLGIHLQLTVEQNLRFLLALYGIKPSAEALEQALDWVGLAGYEKINCYQLSAGQTRRVGLARLLFALEYVAQFPCWLLDEPLTALDVNMIAKIEHLMQTFVQRGGAVLMTSHQTVAVANKQLDLTLYMV</sequence>
<dbReference type="EMBL" id="UGPY01000001">
    <property type="protein sequence ID" value="STY96652.1"/>
    <property type="molecule type" value="Genomic_DNA"/>
</dbReference>
<proteinExistence type="predicted"/>
<evidence type="ECO:0000256" key="4">
    <source>
        <dbReference type="ARBA" id="ARBA00022840"/>
    </source>
</evidence>
<dbReference type="AlphaFoldDB" id="A0A378Q7K5"/>
<dbReference type="InterPro" id="IPR003593">
    <property type="entry name" value="AAA+_ATPase"/>
</dbReference>
<evidence type="ECO:0000256" key="1">
    <source>
        <dbReference type="ARBA" id="ARBA00022448"/>
    </source>
</evidence>
<dbReference type="GO" id="GO:0017004">
    <property type="term" value="P:cytochrome complex assembly"/>
    <property type="evidence" value="ECO:0007669"/>
    <property type="project" value="UniProtKB-KW"/>
</dbReference>
<protein>
    <submittedName>
        <fullName evidence="8">Cytochrome c biogenesis ATP-binding export protein CcmA</fullName>
        <ecNumber evidence="8">3.6.3.41</ecNumber>
    </submittedName>
</protein>
<dbReference type="InterPro" id="IPR005895">
    <property type="entry name" value="ABC_transptr_haem_export_CcmA"/>
</dbReference>
<dbReference type="PROSITE" id="PS50893">
    <property type="entry name" value="ABC_TRANSPORTER_2"/>
    <property type="match status" value="1"/>
</dbReference>
<dbReference type="SMART" id="SM00382">
    <property type="entry name" value="AAA"/>
    <property type="match status" value="1"/>
</dbReference>
<evidence type="ECO:0000256" key="2">
    <source>
        <dbReference type="ARBA" id="ARBA00022741"/>
    </source>
</evidence>
<keyword evidence="1" id="KW-0813">Transport</keyword>
<dbReference type="PANTHER" id="PTHR43499">
    <property type="entry name" value="ABC TRANSPORTER I FAMILY MEMBER 1"/>
    <property type="match status" value="1"/>
</dbReference>
<reference evidence="8 9" key="1">
    <citation type="submission" date="2018-06" db="EMBL/GenBank/DDBJ databases">
        <authorList>
            <consortium name="Pathogen Informatics"/>
            <person name="Doyle S."/>
        </authorList>
    </citation>
    <scope>NUCLEOTIDE SEQUENCE [LARGE SCALE GENOMIC DNA]</scope>
    <source>
        <strain evidence="8 9">NCTC10465</strain>
    </source>
</reference>
<dbReference type="GO" id="GO:0005524">
    <property type="term" value="F:ATP binding"/>
    <property type="evidence" value="ECO:0007669"/>
    <property type="project" value="UniProtKB-KW"/>
</dbReference>
<dbReference type="NCBIfam" id="TIGR01189">
    <property type="entry name" value="ccmA"/>
    <property type="match status" value="1"/>
</dbReference>
<evidence type="ECO:0000313" key="9">
    <source>
        <dbReference type="Proteomes" id="UP000255230"/>
    </source>
</evidence>
<dbReference type="InterPro" id="IPR027417">
    <property type="entry name" value="P-loop_NTPase"/>
</dbReference>
<evidence type="ECO:0000256" key="5">
    <source>
        <dbReference type="ARBA" id="ARBA00022967"/>
    </source>
</evidence>
<keyword evidence="2" id="KW-0547">Nucleotide-binding</keyword>
<keyword evidence="3" id="KW-0201">Cytochrome c-type biogenesis</keyword>
<dbReference type="RefSeq" id="WP_172460485.1">
    <property type="nucleotide sequence ID" value="NZ_CBCRZU010000006.1"/>
</dbReference>
<feature type="domain" description="ABC transporter" evidence="7">
    <location>
        <begin position="18"/>
        <end position="220"/>
    </location>
</feature>
<organism evidence="8 9">
    <name type="scientific">Faucicola osloensis</name>
    <name type="common">Moraxella osloensis</name>
    <dbReference type="NCBI Taxonomy" id="34062"/>
    <lineage>
        <taxon>Bacteria</taxon>
        <taxon>Pseudomonadati</taxon>
        <taxon>Pseudomonadota</taxon>
        <taxon>Gammaproteobacteria</taxon>
        <taxon>Moraxellales</taxon>
        <taxon>Moraxellaceae</taxon>
        <taxon>Faucicola</taxon>
    </lineage>
</organism>
<evidence type="ECO:0000256" key="6">
    <source>
        <dbReference type="ARBA" id="ARBA00023136"/>
    </source>
</evidence>
<dbReference type="GeneID" id="35779612"/>
<dbReference type="EC" id="3.6.3.41" evidence="8"/>
<accession>A0A378Q7K5</accession>
<keyword evidence="8" id="KW-0378">Hydrolase</keyword>
<dbReference type="SUPFAM" id="SSF52540">
    <property type="entry name" value="P-loop containing nucleoside triphosphate hydrolases"/>
    <property type="match status" value="1"/>
</dbReference>
<keyword evidence="6" id="KW-0472">Membrane</keyword>
<dbReference type="GO" id="GO:0016887">
    <property type="term" value="F:ATP hydrolysis activity"/>
    <property type="evidence" value="ECO:0007669"/>
    <property type="project" value="InterPro"/>
</dbReference>
<dbReference type="PANTHER" id="PTHR43499:SF1">
    <property type="entry name" value="ABC TRANSPORTER I FAMILY MEMBER 1"/>
    <property type="match status" value="1"/>
</dbReference>
<dbReference type="GO" id="GO:0022857">
    <property type="term" value="F:transmembrane transporter activity"/>
    <property type="evidence" value="ECO:0007669"/>
    <property type="project" value="InterPro"/>
</dbReference>
<keyword evidence="9" id="KW-1185">Reference proteome</keyword>
<evidence type="ECO:0000259" key="7">
    <source>
        <dbReference type="PROSITE" id="PS50893"/>
    </source>
</evidence>